<reference evidence="1 2" key="1">
    <citation type="submission" date="2018-06" db="EMBL/GenBank/DDBJ databases">
        <title>Fusarium incarnatum-equiseti species complex species 28.</title>
        <authorList>
            <person name="Gardiner D.M."/>
        </authorList>
    </citation>
    <scope>NUCLEOTIDE SEQUENCE [LARGE SCALE GENOMIC DNA]</scope>
    <source>
        <strain evidence="1 2">FIESC_28</strain>
    </source>
</reference>
<comment type="caution">
    <text evidence="1">The sequence shown here is derived from an EMBL/GenBank/DDBJ whole genome shotgun (WGS) entry which is preliminary data.</text>
</comment>
<gene>
    <name evidence="1" type="ORF">FIESC28_07290</name>
</gene>
<name>A0A366REQ7_9HYPO</name>
<dbReference type="AlphaFoldDB" id="A0A366REQ7"/>
<dbReference type="PANTHER" id="PTHR42057:SF2">
    <property type="entry name" value="F-BOX DOMAIN PROTEIN (AFU_ORTHOLOGUE AFUA_4G00200)-RELATED"/>
    <property type="match status" value="1"/>
</dbReference>
<dbReference type="PANTHER" id="PTHR42057">
    <property type="entry name" value="F-BOX DOMAIN PROTEIN (AFU_ORTHOLOGUE AFUA_4G00200)"/>
    <property type="match status" value="1"/>
</dbReference>
<sequence>MEKVPNEVLDLIMNHLTAHRKNDDLYQARLVAQRWNQLAIKHVFNTIILYNNSITAPQGFQSWHKLLGQKSVRDTAQRVIIHTWPEDVGKDEAPFYCDWDKWRYDGEWPALTSAIDRIIELDHLQALEIHFSDMCRGEESQWNQSGPTANDREMPGERKAALEAIYKAVKQREGRYDRSPIRELRLNHLQNIDPPDVLMNGLLKGIQRLDMNILEEQDSFLNYDDFILPEKFKFDGILRNKILAPIADQLVQLSIGAQYEWGLLPARFQGKGLEFPKLEKLRLDFYAIGHYDQMDWVIAQKSLTSLHLDNCQIVTHLRFNGDEEEGKWDISTDDWKLSNENPWVRRITREYYTFDLRWNTVFDQISDGLPRLTEFQVTWTDLTGAKEDLSRRYTNFTSDNFPVPFAYEESTVWMKGCMNGPWEVHGAAYEMDVAALEALKKAAYERRKGQSIYKK</sequence>
<accession>A0A366REQ7</accession>
<dbReference type="OrthoDB" id="3140657at2759"/>
<protein>
    <recommendedName>
        <fullName evidence="3">F-box domain-containing protein</fullName>
    </recommendedName>
</protein>
<proteinExistence type="predicted"/>
<evidence type="ECO:0000313" key="2">
    <source>
        <dbReference type="Proteomes" id="UP000253153"/>
    </source>
</evidence>
<dbReference type="GeneID" id="41996727"/>
<evidence type="ECO:0008006" key="3">
    <source>
        <dbReference type="Google" id="ProtNLM"/>
    </source>
</evidence>
<dbReference type="Proteomes" id="UP000253153">
    <property type="component" value="Unassembled WGS sequence"/>
</dbReference>
<organism evidence="1 2">
    <name type="scientific">Fusarium coffeatum</name>
    <dbReference type="NCBI Taxonomy" id="231269"/>
    <lineage>
        <taxon>Eukaryota</taxon>
        <taxon>Fungi</taxon>
        <taxon>Dikarya</taxon>
        <taxon>Ascomycota</taxon>
        <taxon>Pezizomycotina</taxon>
        <taxon>Sordariomycetes</taxon>
        <taxon>Hypocreomycetidae</taxon>
        <taxon>Hypocreales</taxon>
        <taxon>Nectriaceae</taxon>
        <taxon>Fusarium</taxon>
        <taxon>Fusarium incarnatum-equiseti species complex</taxon>
    </lineage>
</organism>
<evidence type="ECO:0000313" key="1">
    <source>
        <dbReference type="EMBL" id="RBR15649.1"/>
    </source>
</evidence>
<keyword evidence="2" id="KW-1185">Reference proteome</keyword>
<dbReference type="RefSeq" id="XP_031014547.1">
    <property type="nucleotide sequence ID" value="XM_031161431.1"/>
</dbReference>
<dbReference type="EMBL" id="QKXC01000153">
    <property type="protein sequence ID" value="RBR15649.1"/>
    <property type="molecule type" value="Genomic_DNA"/>
</dbReference>